<dbReference type="InterPro" id="IPR016117">
    <property type="entry name" value="ArgJ-like_dom_sf"/>
</dbReference>
<dbReference type="PANTHER" id="PTHR36512:SF3">
    <property type="entry name" value="BLR5678 PROTEIN"/>
    <property type="match status" value="1"/>
</dbReference>
<evidence type="ECO:0000313" key="2">
    <source>
        <dbReference type="EMBL" id="MFO3717909.1"/>
    </source>
</evidence>
<dbReference type="RefSeq" id="WP_410024467.1">
    <property type="nucleotide sequence ID" value="NZ_JBGMEG010000012.1"/>
</dbReference>
<evidence type="ECO:0000256" key="1">
    <source>
        <dbReference type="ARBA" id="ARBA00007068"/>
    </source>
</evidence>
<dbReference type="PANTHER" id="PTHR36512">
    <property type="entry name" value="D-AMINOPEPTIDASE"/>
    <property type="match status" value="1"/>
</dbReference>
<dbReference type="Pfam" id="PF03576">
    <property type="entry name" value="Peptidase_S58"/>
    <property type="match status" value="1"/>
</dbReference>
<gene>
    <name evidence="2" type="ORF">AB9Q04_06165</name>
</gene>
<reference evidence="2 3" key="1">
    <citation type="journal article" date="2025" name="Anaerobe">
        <title>Description of Anaerococcus kampingiae sp. nov., Anaerococcus groningensis sp. nov., Anaerococcus martiniensis sp. nov., and Anaerococcus cruorum sp. nov., isolated from human clinical specimens.</title>
        <authorList>
            <person name="Boiten K.E."/>
            <person name="Meijer J."/>
            <person name="van Wezel E.M."/>
            <person name="Veloo A.C.M."/>
        </authorList>
    </citation>
    <scope>NUCLEOTIDE SEQUENCE [LARGE SCALE GENOMIC DNA]</scope>
    <source>
        <strain evidence="2 3">ENR1011</strain>
    </source>
</reference>
<protein>
    <submittedName>
        <fullName evidence="2">P1 family peptidase</fullName>
    </submittedName>
</protein>
<organism evidence="2 3">
    <name type="scientific">Anaerococcus groningensis</name>
    <dbReference type="NCBI Taxonomy" id="3115616"/>
    <lineage>
        <taxon>Bacteria</taxon>
        <taxon>Bacillati</taxon>
        <taxon>Bacillota</taxon>
        <taxon>Tissierellia</taxon>
        <taxon>Tissierellales</taxon>
        <taxon>Peptoniphilaceae</taxon>
        <taxon>Anaerococcus</taxon>
    </lineage>
</organism>
<dbReference type="EMBL" id="JBGMEG010000012">
    <property type="protein sequence ID" value="MFO3717909.1"/>
    <property type="molecule type" value="Genomic_DNA"/>
</dbReference>
<sequence>MYKGYITDIDGIKIGHAQNFKAGTGLTVLIPPANNTCAVEVRGSAPGGRETDLLDPINTVNSVNALILSGGSAYGLDAASGVMQALEEDGYGLDVGVGLVPIVPQAVLFDLAYKNPKIRPDKKMGRKAYKNASLNENRQGIIGAGTGATVGKILGMENIMKAGLGSATLNKGDLKVSALVAVNAFGDIYDYEKGEQIAGPNKDNKMLKTTDLMGQIIKDFSGLANKNTTIGIVATNASFDKTKLKKIVQMAHDGFARSINPVHTGFDGDTVFALSTNEIKSDINLVGVMAANAMSRAIANAIYSLNEGFTQESHI</sequence>
<name>A0ABW9N1H5_9FIRM</name>
<accession>A0ABW9N1H5</accession>
<proteinExistence type="inferred from homology"/>
<dbReference type="Proteomes" id="UP001637993">
    <property type="component" value="Unassembled WGS sequence"/>
</dbReference>
<dbReference type="CDD" id="cd02252">
    <property type="entry name" value="nylC_like"/>
    <property type="match status" value="1"/>
</dbReference>
<evidence type="ECO:0000313" key="3">
    <source>
        <dbReference type="Proteomes" id="UP001637993"/>
    </source>
</evidence>
<dbReference type="InterPro" id="IPR005321">
    <property type="entry name" value="Peptidase_S58_DmpA"/>
</dbReference>
<keyword evidence="3" id="KW-1185">Reference proteome</keyword>
<comment type="caution">
    <text evidence="2">The sequence shown here is derived from an EMBL/GenBank/DDBJ whole genome shotgun (WGS) entry which is preliminary data.</text>
</comment>
<comment type="similarity">
    <text evidence="1">Belongs to the peptidase S58 family.</text>
</comment>
<dbReference type="Gene3D" id="3.60.70.12">
    <property type="entry name" value="L-amino peptidase D-ALA esterase/amidase"/>
    <property type="match status" value="1"/>
</dbReference>
<dbReference type="SUPFAM" id="SSF56266">
    <property type="entry name" value="DmpA/ArgJ-like"/>
    <property type="match status" value="1"/>
</dbReference>